<dbReference type="PRINTS" id="PR00655">
    <property type="entry name" value="AUXINBINDNGP"/>
</dbReference>
<reference evidence="9" key="1">
    <citation type="submission" date="2023-01" db="EMBL/GenBank/DDBJ databases">
        <title>Whole genome sequence of Paucibacter sp. S2-9 isolated from pond sediment.</title>
        <authorList>
            <person name="Jung J.Y."/>
        </authorList>
    </citation>
    <scope>NUCLEOTIDE SEQUENCE</scope>
    <source>
        <strain evidence="9">S2-9</strain>
    </source>
</reference>
<organism evidence="9 10">
    <name type="scientific">Paucibacter sediminis</name>
    <dbReference type="NCBI Taxonomy" id="3019553"/>
    <lineage>
        <taxon>Bacteria</taxon>
        <taxon>Pseudomonadati</taxon>
        <taxon>Pseudomonadota</taxon>
        <taxon>Betaproteobacteria</taxon>
        <taxon>Burkholderiales</taxon>
        <taxon>Sphaerotilaceae</taxon>
        <taxon>Roseateles</taxon>
    </lineage>
</organism>
<evidence type="ECO:0000256" key="2">
    <source>
        <dbReference type="ARBA" id="ARBA00022723"/>
    </source>
</evidence>
<evidence type="ECO:0000256" key="7">
    <source>
        <dbReference type="ARBA" id="ARBA00023180"/>
    </source>
</evidence>
<keyword evidence="3" id="KW-0732">Signal</keyword>
<dbReference type="RefSeq" id="WP_285234746.1">
    <property type="nucleotide sequence ID" value="NZ_CP116346.1"/>
</dbReference>
<keyword evidence="5" id="KW-0862">Zinc</keyword>
<dbReference type="Proteomes" id="UP001177769">
    <property type="component" value="Chromosome"/>
</dbReference>
<keyword evidence="2" id="KW-0479">Metal-binding</keyword>
<dbReference type="GO" id="GO:0051781">
    <property type="term" value="P:positive regulation of cell division"/>
    <property type="evidence" value="ECO:0007669"/>
    <property type="project" value="TreeGrafter"/>
</dbReference>
<dbReference type="InterPro" id="IPR011051">
    <property type="entry name" value="RmlC_Cupin_sf"/>
</dbReference>
<dbReference type="PANTHER" id="PTHR37236">
    <property type="entry name" value="AUXIN-BINDING PROTEIN 1"/>
    <property type="match status" value="1"/>
</dbReference>
<evidence type="ECO:0000256" key="8">
    <source>
        <dbReference type="ARBA" id="ARBA00023294"/>
    </source>
</evidence>
<evidence type="ECO:0000313" key="10">
    <source>
        <dbReference type="Proteomes" id="UP001177769"/>
    </source>
</evidence>
<dbReference type="Pfam" id="PF02041">
    <property type="entry name" value="Auxin_BP"/>
    <property type="match status" value="1"/>
</dbReference>
<dbReference type="EMBL" id="CP116346">
    <property type="protein sequence ID" value="WIT13628.1"/>
    <property type="molecule type" value="Genomic_DNA"/>
</dbReference>
<evidence type="ECO:0000256" key="3">
    <source>
        <dbReference type="ARBA" id="ARBA00022729"/>
    </source>
</evidence>
<sequence length="126" mass="13359">MQQVIQQIQPEASPLAGIAHATWAGEAEGLSQLSVWRQSMAPGAGTPPHSHDCDEVVLCLAGSGELHSNGRVQRFGANCTLVLPKGELHQFFNVGEVALETLGIFAATPVATHLPEGEALDLPWRS</sequence>
<evidence type="ECO:0000256" key="6">
    <source>
        <dbReference type="ARBA" id="ARBA00023170"/>
    </source>
</evidence>
<keyword evidence="6" id="KW-0675">Receptor</keyword>
<dbReference type="InterPro" id="IPR000526">
    <property type="entry name" value="Auxin-bd"/>
</dbReference>
<comment type="subcellular location">
    <subcellularLocation>
        <location evidence="1">Endoplasmic reticulum lumen</location>
    </subcellularLocation>
</comment>
<dbReference type="PANTHER" id="PTHR37236:SF1">
    <property type="entry name" value="AUXIN-BINDING PROTEIN 1"/>
    <property type="match status" value="1"/>
</dbReference>
<evidence type="ECO:0000256" key="4">
    <source>
        <dbReference type="ARBA" id="ARBA00022824"/>
    </source>
</evidence>
<dbReference type="GO" id="GO:0010011">
    <property type="term" value="F:auxin binding"/>
    <property type="evidence" value="ECO:0007669"/>
    <property type="project" value="InterPro"/>
</dbReference>
<proteinExistence type="predicted"/>
<dbReference type="SUPFAM" id="SSF51182">
    <property type="entry name" value="RmlC-like cupins"/>
    <property type="match status" value="1"/>
</dbReference>
<keyword evidence="10" id="KW-1185">Reference proteome</keyword>
<gene>
    <name evidence="9" type="ORF">PFX98_08425</name>
</gene>
<dbReference type="GO" id="GO:0046872">
    <property type="term" value="F:metal ion binding"/>
    <property type="evidence" value="ECO:0007669"/>
    <property type="project" value="UniProtKB-KW"/>
</dbReference>
<dbReference type="KEGG" id="pais:PFX98_08425"/>
<dbReference type="GO" id="GO:0032877">
    <property type="term" value="P:positive regulation of DNA endoreduplication"/>
    <property type="evidence" value="ECO:0007669"/>
    <property type="project" value="TreeGrafter"/>
</dbReference>
<accession>A0AA95SMT0</accession>
<protein>
    <submittedName>
        <fullName evidence="9">Cupin domain-containing protein</fullName>
    </submittedName>
</protein>
<dbReference type="AlphaFoldDB" id="A0AA95SMT0"/>
<dbReference type="GO" id="GO:0045793">
    <property type="term" value="P:positive regulation of cell size"/>
    <property type="evidence" value="ECO:0007669"/>
    <property type="project" value="TreeGrafter"/>
</dbReference>
<evidence type="ECO:0000313" key="9">
    <source>
        <dbReference type="EMBL" id="WIT13628.1"/>
    </source>
</evidence>
<dbReference type="InterPro" id="IPR014710">
    <property type="entry name" value="RmlC-like_jellyroll"/>
</dbReference>
<name>A0AA95SMT0_9BURK</name>
<keyword evidence="4" id="KW-0256">Endoplasmic reticulum</keyword>
<evidence type="ECO:0000256" key="5">
    <source>
        <dbReference type="ARBA" id="ARBA00022833"/>
    </source>
</evidence>
<dbReference type="GO" id="GO:0009826">
    <property type="term" value="P:unidimensional cell growth"/>
    <property type="evidence" value="ECO:0007669"/>
    <property type="project" value="TreeGrafter"/>
</dbReference>
<keyword evidence="8" id="KW-0927">Auxin signaling pathway</keyword>
<evidence type="ECO:0000256" key="1">
    <source>
        <dbReference type="ARBA" id="ARBA00004319"/>
    </source>
</evidence>
<dbReference type="GO" id="GO:0009734">
    <property type="term" value="P:auxin-activated signaling pathway"/>
    <property type="evidence" value="ECO:0007669"/>
    <property type="project" value="UniProtKB-KW"/>
</dbReference>
<dbReference type="Gene3D" id="2.60.120.10">
    <property type="entry name" value="Jelly Rolls"/>
    <property type="match status" value="1"/>
</dbReference>
<keyword evidence="7" id="KW-0325">Glycoprotein</keyword>